<keyword evidence="1" id="KW-0732">Signal</keyword>
<evidence type="ECO:0008006" key="4">
    <source>
        <dbReference type="Google" id="ProtNLM"/>
    </source>
</evidence>
<name>A0AAV4DUL7_9GAST</name>
<keyword evidence="3" id="KW-1185">Reference proteome</keyword>
<accession>A0AAV4DUL7</accession>
<evidence type="ECO:0000256" key="1">
    <source>
        <dbReference type="SAM" id="SignalP"/>
    </source>
</evidence>
<gene>
    <name evidence="2" type="ORF">PoB_007411100</name>
</gene>
<evidence type="ECO:0000313" key="3">
    <source>
        <dbReference type="Proteomes" id="UP000735302"/>
    </source>
</evidence>
<proteinExistence type="predicted"/>
<comment type="caution">
    <text evidence="2">The sequence shown here is derived from an EMBL/GenBank/DDBJ whole genome shotgun (WGS) entry which is preliminary data.</text>
</comment>
<protein>
    <recommendedName>
        <fullName evidence="4">Secreted protein</fullName>
    </recommendedName>
</protein>
<sequence length="91" mass="9763">MLILLLLYARAGPAGHDNGKPPALLIELISEPTRLLNGPLQLLPSSVPASYQYNNHTVSTAPTYSRGCEVKLISTITTLCLQPLLIPGDVK</sequence>
<evidence type="ECO:0000313" key="2">
    <source>
        <dbReference type="EMBL" id="GFO47606.1"/>
    </source>
</evidence>
<feature type="signal peptide" evidence="1">
    <location>
        <begin position="1"/>
        <end position="16"/>
    </location>
</feature>
<reference evidence="2 3" key="1">
    <citation type="journal article" date="2021" name="Elife">
        <title>Chloroplast acquisition without the gene transfer in kleptoplastic sea slugs, Plakobranchus ocellatus.</title>
        <authorList>
            <person name="Maeda T."/>
            <person name="Takahashi S."/>
            <person name="Yoshida T."/>
            <person name="Shimamura S."/>
            <person name="Takaki Y."/>
            <person name="Nagai Y."/>
            <person name="Toyoda A."/>
            <person name="Suzuki Y."/>
            <person name="Arimoto A."/>
            <person name="Ishii H."/>
            <person name="Satoh N."/>
            <person name="Nishiyama T."/>
            <person name="Hasebe M."/>
            <person name="Maruyama T."/>
            <person name="Minagawa J."/>
            <person name="Obokata J."/>
            <person name="Shigenobu S."/>
        </authorList>
    </citation>
    <scope>NUCLEOTIDE SEQUENCE [LARGE SCALE GENOMIC DNA]</scope>
</reference>
<dbReference type="Proteomes" id="UP000735302">
    <property type="component" value="Unassembled WGS sequence"/>
</dbReference>
<organism evidence="2 3">
    <name type="scientific">Plakobranchus ocellatus</name>
    <dbReference type="NCBI Taxonomy" id="259542"/>
    <lineage>
        <taxon>Eukaryota</taxon>
        <taxon>Metazoa</taxon>
        <taxon>Spiralia</taxon>
        <taxon>Lophotrochozoa</taxon>
        <taxon>Mollusca</taxon>
        <taxon>Gastropoda</taxon>
        <taxon>Heterobranchia</taxon>
        <taxon>Euthyneura</taxon>
        <taxon>Panpulmonata</taxon>
        <taxon>Sacoglossa</taxon>
        <taxon>Placobranchoidea</taxon>
        <taxon>Plakobranchidae</taxon>
        <taxon>Plakobranchus</taxon>
    </lineage>
</organism>
<feature type="chain" id="PRO_5043719176" description="Secreted protein" evidence="1">
    <location>
        <begin position="17"/>
        <end position="91"/>
    </location>
</feature>
<dbReference type="AlphaFoldDB" id="A0AAV4DUL7"/>
<dbReference type="EMBL" id="BLXT01008339">
    <property type="protein sequence ID" value="GFO47606.1"/>
    <property type="molecule type" value="Genomic_DNA"/>
</dbReference>